<name>A0A6A5ZQE8_9PLEO</name>
<organism evidence="1 2">
    <name type="scientific">Lophiotrema nucula</name>
    <dbReference type="NCBI Taxonomy" id="690887"/>
    <lineage>
        <taxon>Eukaryota</taxon>
        <taxon>Fungi</taxon>
        <taxon>Dikarya</taxon>
        <taxon>Ascomycota</taxon>
        <taxon>Pezizomycotina</taxon>
        <taxon>Dothideomycetes</taxon>
        <taxon>Pleosporomycetidae</taxon>
        <taxon>Pleosporales</taxon>
        <taxon>Lophiotremataceae</taxon>
        <taxon>Lophiotrema</taxon>
    </lineage>
</organism>
<dbReference type="AlphaFoldDB" id="A0A6A5ZQE8"/>
<accession>A0A6A5ZQE8</accession>
<dbReference type="EMBL" id="ML977312">
    <property type="protein sequence ID" value="KAF2121073.1"/>
    <property type="molecule type" value="Genomic_DNA"/>
</dbReference>
<evidence type="ECO:0000313" key="2">
    <source>
        <dbReference type="Proteomes" id="UP000799770"/>
    </source>
</evidence>
<sequence length="155" mass="17497">MMTKLLGKFTAPHPTTLIVIVSRWCIRISQSISNNLSREGRKRKHARRHERIPLIVTPQQPAYSASDSATFNLAYPSSCSIDRGPLAFGHASLHELLRRRHAQPVFPVQLHALVEAYNHITISLESPTPARFQLPLPWTVGKVSDSAEQHYPGYR</sequence>
<keyword evidence="2" id="KW-1185">Reference proteome</keyword>
<dbReference type="Proteomes" id="UP000799770">
    <property type="component" value="Unassembled WGS sequence"/>
</dbReference>
<reference evidence="1" key="1">
    <citation type="journal article" date="2020" name="Stud. Mycol.">
        <title>101 Dothideomycetes genomes: a test case for predicting lifestyles and emergence of pathogens.</title>
        <authorList>
            <person name="Haridas S."/>
            <person name="Albert R."/>
            <person name="Binder M."/>
            <person name="Bloem J."/>
            <person name="Labutti K."/>
            <person name="Salamov A."/>
            <person name="Andreopoulos B."/>
            <person name="Baker S."/>
            <person name="Barry K."/>
            <person name="Bills G."/>
            <person name="Bluhm B."/>
            <person name="Cannon C."/>
            <person name="Castanera R."/>
            <person name="Culley D."/>
            <person name="Daum C."/>
            <person name="Ezra D."/>
            <person name="Gonzalez J."/>
            <person name="Henrissat B."/>
            <person name="Kuo A."/>
            <person name="Liang C."/>
            <person name="Lipzen A."/>
            <person name="Lutzoni F."/>
            <person name="Magnuson J."/>
            <person name="Mondo S."/>
            <person name="Nolan M."/>
            <person name="Ohm R."/>
            <person name="Pangilinan J."/>
            <person name="Park H.-J."/>
            <person name="Ramirez L."/>
            <person name="Alfaro M."/>
            <person name="Sun H."/>
            <person name="Tritt A."/>
            <person name="Yoshinaga Y."/>
            <person name="Zwiers L.-H."/>
            <person name="Turgeon B."/>
            <person name="Goodwin S."/>
            <person name="Spatafora J."/>
            <person name="Crous P."/>
            <person name="Grigoriev I."/>
        </authorList>
    </citation>
    <scope>NUCLEOTIDE SEQUENCE</scope>
    <source>
        <strain evidence="1">CBS 627.86</strain>
    </source>
</reference>
<gene>
    <name evidence="1" type="ORF">BDV96DRAFT_203265</name>
</gene>
<proteinExistence type="predicted"/>
<evidence type="ECO:0000313" key="1">
    <source>
        <dbReference type="EMBL" id="KAF2121073.1"/>
    </source>
</evidence>
<protein>
    <submittedName>
        <fullName evidence="1">Uncharacterized protein</fullName>
    </submittedName>
</protein>